<dbReference type="RefSeq" id="WP_009838100.1">
    <property type="nucleotide sequence ID" value="NZ_AAOH01000003.1"/>
</dbReference>
<evidence type="ECO:0000256" key="3">
    <source>
        <dbReference type="ARBA" id="ARBA00022618"/>
    </source>
</evidence>
<dbReference type="InterPro" id="IPR000713">
    <property type="entry name" value="Mur_ligase_N"/>
</dbReference>
<dbReference type="GO" id="GO:0047480">
    <property type="term" value="F:UDP-N-acetylmuramoyl-tripeptide-D-alanyl-D-alanine ligase activity"/>
    <property type="evidence" value="ECO:0007669"/>
    <property type="project" value="UniProtKB-UniRule"/>
</dbReference>
<dbReference type="InterPro" id="IPR005863">
    <property type="entry name" value="UDP-N-AcMur_synth"/>
</dbReference>
<comment type="similarity">
    <text evidence="10">Belongs to the MurCDEF family. MurF subfamily.</text>
</comment>
<keyword evidence="6 10" id="KW-0133">Cell shape</keyword>
<dbReference type="Gene3D" id="3.40.1390.10">
    <property type="entry name" value="MurE/MurF, N-terminal domain"/>
    <property type="match status" value="1"/>
</dbReference>
<comment type="pathway">
    <text evidence="10 11">Cell wall biogenesis; peptidoglycan biosynthesis.</text>
</comment>
<gene>
    <name evidence="10" type="primary">murF</name>
    <name evidence="15" type="ORF">PTD2_07339</name>
</gene>
<dbReference type="GO" id="GO:0009252">
    <property type="term" value="P:peptidoglycan biosynthetic process"/>
    <property type="evidence" value="ECO:0007669"/>
    <property type="project" value="UniProtKB-UniRule"/>
</dbReference>
<dbReference type="UniPathway" id="UPA00219"/>
<keyword evidence="5 10" id="KW-0067">ATP-binding</keyword>
<keyword evidence="2 10" id="KW-0436">Ligase</keyword>
<evidence type="ECO:0000259" key="14">
    <source>
        <dbReference type="Pfam" id="PF08245"/>
    </source>
</evidence>
<dbReference type="EC" id="6.3.2.10" evidence="10 11"/>
<dbReference type="Proteomes" id="UP000006201">
    <property type="component" value="Unassembled WGS sequence"/>
</dbReference>
<dbReference type="GO" id="GO:0005737">
    <property type="term" value="C:cytoplasm"/>
    <property type="evidence" value="ECO:0007669"/>
    <property type="project" value="UniProtKB-SubCell"/>
</dbReference>
<evidence type="ECO:0000313" key="16">
    <source>
        <dbReference type="Proteomes" id="UP000006201"/>
    </source>
</evidence>
<dbReference type="SUPFAM" id="SSF63418">
    <property type="entry name" value="MurE/MurF N-terminal domain"/>
    <property type="match status" value="1"/>
</dbReference>
<evidence type="ECO:0000259" key="12">
    <source>
        <dbReference type="Pfam" id="PF01225"/>
    </source>
</evidence>
<dbReference type="OrthoDB" id="9801978at2"/>
<evidence type="ECO:0000259" key="13">
    <source>
        <dbReference type="Pfam" id="PF02875"/>
    </source>
</evidence>
<dbReference type="HOGENOM" id="CLU_031507_4_0_6"/>
<dbReference type="PANTHER" id="PTHR43024:SF1">
    <property type="entry name" value="UDP-N-ACETYLMURAMOYL-TRIPEPTIDE--D-ALANYL-D-ALANINE LIGASE"/>
    <property type="match status" value="1"/>
</dbReference>
<evidence type="ECO:0000256" key="5">
    <source>
        <dbReference type="ARBA" id="ARBA00022840"/>
    </source>
</evidence>
<dbReference type="EMBL" id="AAOH01000003">
    <property type="protein sequence ID" value="EAR28838.1"/>
    <property type="molecule type" value="Genomic_DNA"/>
</dbReference>
<feature type="domain" description="Mur ligase central" evidence="14">
    <location>
        <begin position="105"/>
        <end position="292"/>
    </location>
</feature>
<dbReference type="GO" id="GO:0051301">
    <property type="term" value="P:cell division"/>
    <property type="evidence" value="ECO:0007669"/>
    <property type="project" value="UniProtKB-KW"/>
</dbReference>
<evidence type="ECO:0000256" key="6">
    <source>
        <dbReference type="ARBA" id="ARBA00022960"/>
    </source>
</evidence>
<feature type="domain" description="Mur ligase C-terminal" evidence="13">
    <location>
        <begin position="315"/>
        <end position="437"/>
    </location>
</feature>
<dbReference type="InterPro" id="IPR036565">
    <property type="entry name" value="Mur-like_cat_sf"/>
</dbReference>
<dbReference type="InterPro" id="IPR036615">
    <property type="entry name" value="Mur_ligase_C_dom_sf"/>
</dbReference>
<dbReference type="Gene3D" id="3.90.190.20">
    <property type="entry name" value="Mur ligase, C-terminal domain"/>
    <property type="match status" value="1"/>
</dbReference>
<dbReference type="NCBIfam" id="TIGR01143">
    <property type="entry name" value="murF"/>
    <property type="match status" value="1"/>
</dbReference>
<dbReference type="PANTHER" id="PTHR43024">
    <property type="entry name" value="UDP-N-ACETYLMURAMOYL-TRIPEPTIDE--D-ALANYL-D-ALANINE LIGASE"/>
    <property type="match status" value="1"/>
</dbReference>
<keyword evidence="3 10" id="KW-0132">Cell division</keyword>
<feature type="binding site" evidence="10">
    <location>
        <begin position="107"/>
        <end position="113"/>
    </location>
    <ligand>
        <name>ATP</name>
        <dbReference type="ChEBI" id="CHEBI:30616"/>
    </ligand>
</feature>
<dbReference type="InterPro" id="IPR035911">
    <property type="entry name" value="MurE/MurF_N"/>
</dbReference>
<keyword evidence="7 10" id="KW-0573">Peptidoglycan synthesis</keyword>
<dbReference type="GO" id="GO:0008360">
    <property type="term" value="P:regulation of cell shape"/>
    <property type="evidence" value="ECO:0007669"/>
    <property type="project" value="UniProtKB-KW"/>
</dbReference>
<keyword evidence="16" id="KW-1185">Reference proteome</keyword>
<organism evidence="15 16">
    <name type="scientific">Pseudoalteromonas tunicata D2</name>
    <dbReference type="NCBI Taxonomy" id="87626"/>
    <lineage>
        <taxon>Bacteria</taxon>
        <taxon>Pseudomonadati</taxon>
        <taxon>Pseudomonadota</taxon>
        <taxon>Gammaproteobacteria</taxon>
        <taxon>Alteromonadales</taxon>
        <taxon>Pseudoalteromonadaceae</taxon>
        <taxon>Pseudoalteromonas</taxon>
    </lineage>
</organism>
<dbReference type="HAMAP" id="MF_02019">
    <property type="entry name" value="MurF"/>
    <property type="match status" value="1"/>
</dbReference>
<evidence type="ECO:0000256" key="9">
    <source>
        <dbReference type="ARBA" id="ARBA00023316"/>
    </source>
</evidence>
<keyword evidence="4 10" id="KW-0547">Nucleotide-binding</keyword>
<dbReference type="Pfam" id="PF01225">
    <property type="entry name" value="Mur_ligase"/>
    <property type="match status" value="1"/>
</dbReference>
<name>A4C8C3_9GAMM</name>
<comment type="catalytic activity">
    <reaction evidence="10 11">
        <text>D-alanyl-D-alanine + UDP-N-acetyl-alpha-D-muramoyl-L-alanyl-gamma-D-glutamyl-meso-2,6-diaminopimelate + ATP = UDP-N-acetyl-alpha-D-muramoyl-L-alanyl-gamma-D-glutamyl-meso-2,6-diaminopimeloyl-D-alanyl-D-alanine + ADP + phosphate + H(+)</text>
        <dbReference type="Rhea" id="RHEA:28374"/>
        <dbReference type="ChEBI" id="CHEBI:15378"/>
        <dbReference type="ChEBI" id="CHEBI:30616"/>
        <dbReference type="ChEBI" id="CHEBI:43474"/>
        <dbReference type="ChEBI" id="CHEBI:57822"/>
        <dbReference type="ChEBI" id="CHEBI:61386"/>
        <dbReference type="ChEBI" id="CHEBI:83905"/>
        <dbReference type="ChEBI" id="CHEBI:456216"/>
        <dbReference type="EC" id="6.3.2.10"/>
    </reaction>
</comment>
<dbReference type="SUPFAM" id="SSF53244">
    <property type="entry name" value="MurD-like peptide ligases, peptide-binding domain"/>
    <property type="match status" value="1"/>
</dbReference>
<comment type="subcellular location">
    <subcellularLocation>
        <location evidence="10 11">Cytoplasm</location>
    </subcellularLocation>
</comment>
<evidence type="ECO:0000256" key="7">
    <source>
        <dbReference type="ARBA" id="ARBA00022984"/>
    </source>
</evidence>
<evidence type="ECO:0000256" key="11">
    <source>
        <dbReference type="RuleBase" id="RU004136"/>
    </source>
</evidence>
<comment type="caution">
    <text evidence="15">The sequence shown here is derived from an EMBL/GenBank/DDBJ whole genome shotgun (WGS) entry which is preliminary data.</text>
</comment>
<comment type="function">
    <text evidence="10 11">Involved in cell wall formation. Catalyzes the final step in the synthesis of UDP-N-acetylmuramoyl-pentapeptide, the precursor of murein.</text>
</comment>
<keyword evidence="8 10" id="KW-0131">Cell cycle</keyword>
<sequence length="463" mass="49430">MIPMDLNWIASVLAVSFEGQNQQVLNINTDTRTIKAGEVFLAIKGPNFDGHKFVEQAVAQGAVAVIVDHSVKVQVPQFIVPDARLALGKLGAAVMAEVNPKTIAITGSVGKTTVKEMCAAILSQHGEVLATKGNFNNDIGVPLTLLRLEPKHQYAVIELGANHIGEIAYTTDLVKPDVAVVCNVAAAHIEGFGSLDGVAQAKGEIFSGLKAGGIAVINADSPYVDYWLTSLDKSTLCQFSMSQQLDVWPENIHLDKLGRAGFDLCTPTERIAVQLPIAGKHNITNALIACALTLPLGVTLAHVAQGLASMPMVQGRVNLIEVNDSLTVIDDTYNANVQSVKAGIDLLGQIEGHQIFAFGDMGELGADARQYHEEVGLYAQQKGIDTFYSLGVLSRYASDVYQKAGLHFSSRQQLLAAILNDIAHVEGPITILVKGSRSSRMELLVQDIVASAQHKNNNGAQPC</sequence>
<dbReference type="STRING" id="87626.PTD2_07339"/>
<keyword evidence="9 10" id="KW-0961">Cell wall biogenesis/degradation</keyword>
<dbReference type="GO" id="GO:0071555">
    <property type="term" value="P:cell wall organization"/>
    <property type="evidence" value="ECO:0007669"/>
    <property type="project" value="UniProtKB-KW"/>
</dbReference>
<dbReference type="SUPFAM" id="SSF53623">
    <property type="entry name" value="MurD-like peptide ligases, catalytic domain"/>
    <property type="match status" value="1"/>
</dbReference>
<accession>A4C8C3</accession>
<dbReference type="InterPro" id="IPR051046">
    <property type="entry name" value="MurCDEF_CellWall_CoF430Synth"/>
</dbReference>
<evidence type="ECO:0000256" key="10">
    <source>
        <dbReference type="HAMAP-Rule" id="MF_02019"/>
    </source>
</evidence>
<dbReference type="Gene3D" id="3.40.1190.10">
    <property type="entry name" value="Mur-like, catalytic domain"/>
    <property type="match status" value="1"/>
</dbReference>
<proteinExistence type="inferred from homology"/>
<evidence type="ECO:0000256" key="4">
    <source>
        <dbReference type="ARBA" id="ARBA00022741"/>
    </source>
</evidence>
<evidence type="ECO:0000256" key="1">
    <source>
        <dbReference type="ARBA" id="ARBA00022490"/>
    </source>
</evidence>
<evidence type="ECO:0000256" key="8">
    <source>
        <dbReference type="ARBA" id="ARBA00023306"/>
    </source>
</evidence>
<dbReference type="eggNOG" id="COG0770">
    <property type="taxonomic scope" value="Bacteria"/>
</dbReference>
<dbReference type="GO" id="GO:0008766">
    <property type="term" value="F:UDP-N-acetylmuramoylalanyl-D-glutamyl-2,6-diaminopimelate-D-alanyl-D-alanine ligase activity"/>
    <property type="evidence" value="ECO:0007669"/>
    <property type="project" value="RHEA"/>
</dbReference>
<dbReference type="Pfam" id="PF08245">
    <property type="entry name" value="Mur_ligase_M"/>
    <property type="match status" value="1"/>
</dbReference>
<reference evidence="15 16" key="1">
    <citation type="submission" date="2006-02" db="EMBL/GenBank/DDBJ databases">
        <authorList>
            <person name="Moran M.A."/>
            <person name="Kjelleberg S."/>
            <person name="Egan S."/>
            <person name="Saunders N."/>
            <person name="Thomas T."/>
            <person name="Ferriera S."/>
            <person name="Johnson J."/>
            <person name="Kravitz S."/>
            <person name="Halpern A."/>
            <person name="Remington K."/>
            <person name="Beeson K."/>
            <person name="Tran B."/>
            <person name="Rogers Y.-H."/>
            <person name="Friedman R."/>
            <person name="Venter J.C."/>
        </authorList>
    </citation>
    <scope>NUCLEOTIDE SEQUENCE [LARGE SCALE GENOMIC DNA]</scope>
    <source>
        <strain evidence="15 16">D2</strain>
    </source>
</reference>
<dbReference type="GO" id="GO:0005524">
    <property type="term" value="F:ATP binding"/>
    <property type="evidence" value="ECO:0007669"/>
    <property type="project" value="UniProtKB-UniRule"/>
</dbReference>
<dbReference type="InterPro" id="IPR013221">
    <property type="entry name" value="Mur_ligase_cen"/>
</dbReference>
<evidence type="ECO:0000256" key="2">
    <source>
        <dbReference type="ARBA" id="ARBA00022598"/>
    </source>
</evidence>
<feature type="domain" description="Mur ligase N-terminal catalytic" evidence="12">
    <location>
        <begin position="26"/>
        <end position="83"/>
    </location>
</feature>
<protein>
    <recommendedName>
        <fullName evidence="10 11">UDP-N-acetylmuramoyl-tripeptide--D-alanyl-D-alanine ligase</fullName>
        <ecNumber evidence="10 11">6.3.2.10</ecNumber>
    </recommendedName>
    <alternativeName>
        <fullName evidence="10">D-alanyl-D-alanine-adding enzyme</fullName>
    </alternativeName>
</protein>
<dbReference type="AlphaFoldDB" id="A4C8C3"/>
<evidence type="ECO:0000313" key="15">
    <source>
        <dbReference type="EMBL" id="EAR28838.1"/>
    </source>
</evidence>
<dbReference type="InterPro" id="IPR004101">
    <property type="entry name" value="Mur_ligase_C"/>
</dbReference>
<keyword evidence="1 10" id="KW-0963">Cytoplasm</keyword>
<dbReference type="Pfam" id="PF02875">
    <property type="entry name" value="Mur_ligase_C"/>
    <property type="match status" value="1"/>
</dbReference>